<evidence type="ECO:0000256" key="3">
    <source>
        <dbReference type="SAM" id="SignalP"/>
    </source>
</evidence>
<feature type="domain" description="Teneurin-like YD-shell" evidence="5">
    <location>
        <begin position="638"/>
        <end position="949"/>
    </location>
</feature>
<proteinExistence type="predicted"/>
<accession>A0A4P9VGA7</accession>
<dbReference type="InterPro" id="IPR045351">
    <property type="entry name" value="DUF6531"/>
</dbReference>
<evidence type="ECO:0000256" key="2">
    <source>
        <dbReference type="SAM" id="MobiDB-lite"/>
    </source>
</evidence>
<evidence type="ECO:0000259" key="4">
    <source>
        <dbReference type="Pfam" id="PF20148"/>
    </source>
</evidence>
<feature type="domain" description="Teneurin-like YD-shell" evidence="5">
    <location>
        <begin position="449"/>
        <end position="560"/>
    </location>
</feature>
<dbReference type="InterPro" id="IPR031325">
    <property type="entry name" value="RHS_repeat"/>
</dbReference>
<dbReference type="Pfam" id="PF20148">
    <property type="entry name" value="DUF6531"/>
    <property type="match status" value="1"/>
</dbReference>
<keyword evidence="3" id="KW-0732">Signal</keyword>
<dbReference type="PANTHER" id="PTHR32305">
    <property type="match status" value="1"/>
</dbReference>
<evidence type="ECO:0000313" key="7">
    <source>
        <dbReference type="Proteomes" id="UP000257039"/>
    </source>
</evidence>
<dbReference type="NCBIfam" id="TIGR03696">
    <property type="entry name" value="Rhs_assc_core"/>
    <property type="match status" value="1"/>
</dbReference>
<dbReference type="Proteomes" id="UP000257039">
    <property type="component" value="Unassembled WGS sequence"/>
</dbReference>
<feature type="region of interest" description="Disordered" evidence="2">
    <location>
        <begin position="1155"/>
        <end position="1186"/>
    </location>
</feature>
<feature type="signal peptide" evidence="3">
    <location>
        <begin position="1"/>
        <end position="21"/>
    </location>
</feature>
<evidence type="ECO:0000259" key="5">
    <source>
        <dbReference type="Pfam" id="PF25023"/>
    </source>
</evidence>
<keyword evidence="1" id="KW-0677">Repeat</keyword>
<evidence type="ECO:0000256" key="1">
    <source>
        <dbReference type="ARBA" id="ARBA00022737"/>
    </source>
</evidence>
<dbReference type="GO" id="GO:0004519">
    <property type="term" value="F:endonuclease activity"/>
    <property type="evidence" value="ECO:0007669"/>
    <property type="project" value="InterPro"/>
</dbReference>
<feature type="compositionally biased region" description="Polar residues" evidence="2">
    <location>
        <begin position="1281"/>
        <end position="1302"/>
    </location>
</feature>
<dbReference type="Gene3D" id="2.180.10.10">
    <property type="entry name" value="RHS repeat-associated core"/>
    <property type="match status" value="2"/>
</dbReference>
<gene>
    <name evidence="6" type="ORF">B9G39_28735</name>
</gene>
<dbReference type="RefSeq" id="WP_094789898.1">
    <property type="nucleotide sequence ID" value="NZ_NDXW01000009.1"/>
</dbReference>
<dbReference type="InterPro" id="IPR022385">
    <property type="entry name" value="Rhs_assc_core"/>
</dbReference>
<reference evidence="6 7" key="1">
    <citation type="submission" date="2017-04" db="EMBL/GenBank/DDBJ databases">
        <title>Draft genome sequence of Zooshikella ganghwensis VG4 isolated from Red Sea sediments.</title>
        <authorList>
            <person name="Rehman Z."/>
            <person name="Alam I."/>
            <person name="Kamau A."/>
            <person name="Bajic V."/>
            <person name="Leiknes T."/>
        </authorList>
    </citation>
    <scope>NUCLEOTIDE SEQUENCE [LARGE SCALE GENOMIC DNA]</scope>
    <source>
        <strain evidence="6 7">VG4</strain>
    </source>
</reference>
<dbReference type="InterPro" id="IPR006530">
    <property type="entry name" value="YD"/>
</dbReference>
<keyword evidence="7" id="KW-1185">Reference proteome</keyword>
<dbReference type="PANTHER" id="PTHR32305:SF15">
    <property type="entry name" value="PROTEIN RHSA-RELATED"/>
    <property type="match status" value="1"/>
</dbReference>
<dbReference type="Pfam" id="PF25023">
    <property type="entry name" value="TEN_YD-shell"/>
    <property type="match status" value="2"/>
</dbReference>
<dbReference type="NCBIfam" id="TIGR01643">
    <property type="entry name" value="YD_repeat_2x"/>
    <property type="match status" value="4"/>
</dbReference>
<protein>
    <submittedName>
        <fullName evidence="6">Uncharacterized protein</fullName>
    </submittedName>
</protein>
<feature type="domain" description="DUF6531" evidence="4">
    <location>
        <begin position="92"/>
        <end position="143"/>
    </location>
</feature>
<feature type="compositionally biased region" description="Basic and acidic residues" evidence="2">
    <location>
        <begin position="1177"/>
        <end position="1186"/>
    </location>
</feature>
<name>A0A4P9VGA7_9GAMM</name>
<dbReference type="Pfam" id="PF05593">
    <property type="entry name" value="RHS_repeat"/>
    <property type="match status" value="2"/>
</dbReference>
<organism evidence="6 7">
    <name type="scientific">Zooshikella ganghwensis</name>
    <dbReference type="NCBI Taxonomy" id="202772"/>
    <lineage>
        <taxon>Bacteria</taxon>
        <taxon>Pseudomonadati</taxon>
        <taxon>Pseudomonadota</taxon>
        <taxon>Gammaproteobacteria</taxon>
        <taxon>Oceanospirillales</taxon>
        <taxon>Zooshikellaceae</taxon>
        <taxon>Zooshikella</taxon>
    </lineage>
</organism>
<comment type="caution">
    <text evidence="6">The sequence shown here is derived from an EMBL/GenBank/DDBJ whole genome shotgun (WGS) entry which is preliminary data.</text>
</comment>
<sequence length="1408" mass="157271">MKYIIRSCLFILFSLPLLANAYTGCCSCGNSGKSHDHNYVKCACDREDSPGQPEGMKDECSQGAPVWTVDMVSMNVFMKDIPLWYQAAIGPSVSLQLSYNTQTKHAATQVFGQKWTSNYHSHVHFDGQDTIEVHMPDGAEHTYTKNAEGVFTPPYNVFNQLEKHSDQWVTVTRQSGLAYEYKTINGASNNHLWLVAIKDKYGLQLTLNYNEKGQLHTLKDAQNQVTTFVYNEAGYITKVADPFGREAKFDYNDQGHLIKLTDMGGYWTTLAYDQQALITKMETPLGHWLFDIEPSDSTTKGSNPYPAPGTKMNTSYRITVTDPNGGKEEYYHGHGRAWYISPNNYVEYQDEDTNNFKTAAKTHYDLYKHASGKGRIQKISYPDGREVAYAYDADTGLRKSSTTQGQTQTFQKNSQGNITQLTTALGETISYQYADNGLDVTQITTPQGNIELRYNKHRNPTYIKDIKGRETQLTYNSYGQLTQMQVGEQQQWGYSYNDKQQLTSITFNGEVTKQYTYDNIGRVKTITDETGLTRTFAYNGLDSTTTVTYPDGKQTTTTYGQCPRLVTSETDRGGRTYRYEYDAAKQLTKLISPEGTATQFEYDANGNLITLIDANRNATRFEFNKADQLTAKVFADGSKIQYTYDKGKVKTRINARGIKTTYEYDAQQRLTKIDYADDTPDVTYTYNEQSKVATVTDGLGTHQYTYTTTGKLASIDGPWDDDTLTYEYDSSGALHKIVPSKGQSVARYFDELGRLSVIEAGDQRFIYRYQGVSPQPRQLVFPSNLVTQYHYDNVNRLDLISHHKGKEATLAYFKLTYNAQDLLAKEEYEVPLEAAIEEEQLETSVFNELNQVTDINGQHAVDPVHDKDGNRTTGRTKAGYTFTATYDAENRLSTINWTDKAGTAHERRYRYGADHLLGEIQVYVGGDLKQTTRLIRHNRLVLQERNTDNAITREYVWGAHNGGGIGGLLSLTETNAHYYYLYNPRGNVIGVVNQQNNLVAAYDYSPYGELTASNGTLNQPYRYATKRYDDALGFSYFGYRYYITQDRVWLTRDPSGESGGINLYQYVKSDPINQVDHWGLIGNNLFGPSTSTPRNFSPYLNPGYTGSSFMERIQEAVGNKFDNGNSCPSLSTSSGIGGLLREWAKIVTGILTGAAANNGGDGGGHDPINPDTWIENPGKEDIPSPNELYRDFQKDLLIDGVMGYIRFQIAMGKLFEDLEELIPPLIDSPNEAFPDSSGEVDGGNDGFGSSGEVDAGDTSGGFGNSGEVDAGDSSGGFGAGNTWTPPNSNTSDNQGSGSQVEISKSGLRHIRKHIYGEVAKQLPHVLRNKGEAAANEKIDTGFFPREWSNEQVTDAATQVYNEALRKGIKNDTYTTTVNGEKISVFVNEEGGFSTAYGHKKYTLDDFDL</sequence>
<dbReference type="EMBL" id="NDXW01000009">
    <property type="protein sequence ID" value="RDH41446.1"/>
    <property type="molecule type" value="Genomic_DNA"/>
</dbReference>
<feature type="region of interest" description="Disordered" evidence="2">
    <location>
        <begin position="1226"/>
        <end position="1303"/>
    </location>
</feature>
<dbReference type="InterPro" id="IPR056823">
    <property type="entry name" value="TEN-like_YD-shell"/>
</dbReference>
<feature type="compositionally biased region" description="Gly residues" evidence="2">
    <location>
        <begin position="1240"/>
        <end position="1249"/>
    </location>
</feature>
<dbReference type="InterPro" id="IPR050708">
    <property type="entry name" value="T6SS_VgrG/RHS"/>
</dbReference>
<evidence type="ECO:0000313" key="6">
    <source>
        <dbReference type="EMBL" id="RDH41446.1"/>
    </source>
</evidence>
<feature type="chain" id="PRO_5020277410" evidence="3">
    <location>
        <begin position="22"/>
        <end position="1408"/>
    </location>
</feature>